<accession>A0A1G8I2L6</accession>
<sequence>MVADPTWIGKDPLEGEKASFTSTAIQVEAEEYRALLFLYSLISLASTAFEEQKCHFASYTILGHLARLLESRQYASPTPLSAQLGLSQNLLFRS</sequence>
<organism evidence="1 2">
    <name type="scientific">Alteribacillus bidgolensis</name>
    <dbReference type="NCBI Taxonomy" id="930129"/>
    <lineage>
        <taxon>Bacteria</taxon>
        <taxon>Bacillati</taxon>
        <taxon>Bacillota</taxon>
        <taxon>Bacilli</taxon>
        <taxon>Bacillales</taxon>
        <taxon>Bacillaceae</taxon>
        <taxon>Alteribacillus</taxon>
    </lineage>
</organism>
<gene>
    <name evidence="1" type="ORF">SAMN05216352_10514</name>
</gene>
<dbReference type="Proteomes" id="UP000199017">
    <property type="component" value="Unassembled WGS sequence"/>
</dbReference>
<dbReference type="AlphaFoldDB" id="A0A1G8I2L6"/>
<protein>
    <submittedName>
        <fullName evidence="1">Uncharacterized protein</fullName>
    </submittedName>
</protein>
<proteinExistence type="predicted"/>
<reference evidence="1 2" key="1">
    <citation type="submission" date="2016-10" db="EMBL/GenBank/DDBJ databases">
        <authorList>
            <person name="de Groot N.N."/>
        </authorList>
    </citation>
    <scope>NUCLEOTIDE SEQUENCE [LARGE SCALE GENOMIC DNA]</scope>
    <source>
        <strain evidence="2">P4B,CCM 7963,CECT 7998,DSM 25260,IBRC-M 10614,KCTC 13821</strain>
    </source>
</reference>
<evidence type="ECO:0000313" key="2">
    <source>
        <dbReference type="Proteomes" id="UP000199017"/>
    </source>
</evidence>
<dbReference type="EMBL" id="FNDU01000005">
    <property type="protein sequence ID" value="SDI13123.1"/>
    <property type="molecule type" value="Genomic_DNA"/>
</dbReference>
<keyword evidence="2" id="KW-1185">Reference proteome</keyword>
<evidence type="ECO:0000313" key="1">
    <source>
        <dbReference type="EMBL" id="SDI13123.1"/>
    </source>
</evidence>
<name>A0A1G8I2L6_9BACI</name>